<dbReference type="EMBL" id="RQTK01000484">
    <property type="protein sequence ID" value="RUS78885.1"/>
    <property type="molecule type" value="Genomic_DNA"/>
</dbReference>
<evidence type="ECO:0000313" key="3">
    <source>
        <dbReference type="Proteomes" id="UP000271974"/>
    </source>
</evidence>
<keyword evidence="3" id="KW-1185">Reference proteome</keyword>
<dbReference type="OrthoDB" id="199838at2759"/>
<feature type="non-terminal residue" evidence="2">
    <location>
        <position position="243"/>
    </location>
</feature>
<name>A0A3S1BEE6_ELYCH</name>
<feature type="compositionally biased region" description="Polar residues" evidence="1">
    <location>
        <begin position="71"/>
        <end position="80"/>
    </location>
</feature>
<feature type="region of interest" description="Disordered" evidence="1">
    <location>
        <begin position="71"/>
        <end position="99"/>
    </location>
</feature>
<protein>
    <submittedName>
        <fullName evidence="2">Uncharacterized protein</fullName>
    </submittedName>
</protein>
<evidence type="ECO:0000313" key="2">
    <source>
        <dbReference type="EMBL" id="RUS78885.1"/>
    </source>
</evidence>
<feature type="non-terminal residue" evidence="2">
    <location>
        <position position="1"/>
    </location>
</feature>
<dbReference type="AlphaFoldDB" id="A0A3S1BEE6"/>
<comment type="caution">
    <text evidence="2">The sequence shown here is derived from an EMBL/GenBank/DDBJ whole genome shotgun (WGS) entry which is preliminary data.</text>
</comment>
<proteinExistence type="predicted"/>
<evidence type="ECO:0000256" key="1">
    <source>
        <dbReference type="SAM" id="MobiDB-lite"/>
    </source>
</evidence>
<dbReference type="STRING" id="188477.A0A3S1BEE6"/>
<accession>A0A3S1BEE6</accession>
<dbReference type="Proteomes" id="UP000271974">
    <property type="component" value="Unassembled WGS sequence"/>
</dbReference>
<gene>
    <name evidence="2" type="ORF">EGW08_013360</name>
</gene>
<sequence length="243" mass="27979">EVNLTQQGVEVELLRQHRYPLIHLSFIGNIGKMVSVDSRGFINIWKYDREHVTDFDWFFPEKKYKLDLNKTMYSPSSSDRPQVIFSDRGRSKDTTQAQIARERRAAEKSLQNLKLSDPWHVSKSQNPPLKTYIFVPPGGSEGAGAMFNVVARHDKTDQLSMHVTRMYRPVKVPCSRFVTTVATPSGEELVIVLLFPEYPPKGSHLMILVLDLPTMRLRNFRKDIPLDVREFFDVRDKNVCTAA</sequence>
<organism evidence="2 3">
    <name type="scientific">Elysia chlorotica</name>
    <name type="common">Eastern emerald elysia</name>
    <name type="synonym">Sea slug</name>
    <dbReference type="NCBI Taxonomy" id="188477"/>
    <lineage>
        <taxon>Eukaryota</taxon>
        <taxon>Metazoa</taxon>
        <taxon>Spiralia</taxon>
        <taxon>Lophotrochozoa</taxon>
        <taxon>Mollusca</taxon>
        <taxon>Gastropoda</taxon>
        <taxon>Heterobranchia</taxon>
        <taxon>Euthyneura</taxon>
        <taxon>Panpulmonata</taxon>
        <taxon>Sacoglossa</taxon>
        <taxon>Placobranchoidea</taxon>
        <taxon>Plakobranchidae</taxon>
        <taxon>Elysia</taxon>
    </lineage>
</organism>
<reference evidence="2 3" key="1">
    <citation type="submission" date="2019-01" db="EMBL/GenBank/DDBJ databases">
        <title>A draft genome assembly of the solar-powered sea slug Elysia chlorotica.</title>
        <authorList>
            <person name="Cai H."/>
            <person name="Li Q."/>
            <person name="Fang X."/>
            <person name="Li J."/>
            <person name="Curtis N.E."/>
            <person name="Altenburger A."/>
            <person name="Shibata T."/>
            <person name="Feng M."/>
            <person name="Maeda T."/>
            <person name="Schwartz J.A."/>
            <person name="Shigenobu S."/>
            <person name="Lundholm N."/>
            <person name="Nishiyama T."/>
            <person name="Yang H."/>
            <person name="Hasebe M."/>
            <person name="Li S."/>
            <person name="Pierce S.K."/>
            <person name="Wang J."/>
        </authorList>
    </citation>
    <scope>NUCLEOTIDE SEQUENCE [LARGE SCALE GENOMIC DNA]</scope>
    <source>
        <strain evidence="2">EC2010</strain>
        <tissue evidence="2">Whole organism of an adult</tissue>
    </source>
</reference>